<evidence type="ECO:0000256" key="1">
    <source>
        <dbReference type="SAM" id="MobiDB-lite"/>
    </source>
</evidence>
<feature type="region of interest" description="Disordered" evidence="1">
    <location>
        <begin position="18"/>
        <end position="56"/>
    </location>
</feature>
<protein>
    <submittedName>
        <fullName evidence="2">Uncharacterized protein</fullName>
    </submittedName>
</protein>
<feature type="compositionally biased region" description="Low complexity" evidence="1">
    <location>
        <begin position="21"/>
        <end position="39"/>
    </location>
</feature>
<organism evidence="2">
    <name type="scientific">Lepeophtheirus salmonis</name>
    <name type="common">Salmon louse</name>
    <name type="synonym">Caligus salmonis</name>
    <dbReference type="NCBI Taxonomy" id="72036"/>
    <lineage>
        <taxon>Eukaryota</taxon>
        <taxon>Metazoa</taxon>
        <taxon>Ecdysozoa</taxon>
        <taxon>Arthropoda</taxon>
        <taxon>Crustacea</taxon>
        <taxon>Multicrustacea</taxon>
        <taxon>Hexanauplia</taxon>
        <taxon>Copepoda</taxon>
        <taxon>Siphonostomatoida</taxon>
        <taxon>Caligidae</taxon>
        <taxon>Lepeophtheirus</taxon>
    </lineage>
</organism>
<name>A0A0K2TBG0_LEPSM</name>
<proteinExistence type="predicted"/>
<dbReference type="AlphaFoldDB" id="A0A0K2TBG0"/>
<reference evidence="2" key="1">
    <citation type="submission" date="2014-05" db="EMBL/GenBank/DDBJ databases">
        <authorList>
            <person name="Chronopoulou M."/>
        </authorList>
    </citation>
    <scope>NUCLEOTIDE SEQUENCE</scope>
    <source>
        <tissue evidence="2">Whole organism</tissue>
    </source>
</reference>
<accession>A0A0K2TBG0</accession>
<sequence length="56" mass="6222">MLICCTSVYGLRIRRTLIGNPTSPITPSSSPSRRSSPVSKGRTVLLFQGQQQPERY</sequence>
<evidence type="ECO:0000313" key="2">
    <source>
        <dbReference type="EMBL" id="CDW22897.1"/>
    </source>
</evidence>
<dbReference type="EMBL" id="HACA01005536">
    <property type="protein sequence ID" value="CDW22897.1"/>
    <property type="molecule type" value="Transcribed_RNA"/>
</dbReference>